<reference evidence="1 2" key="1">
    <citation type="journal article" date="2006" name="Proc. Natl. Acad. Sci. U.S.A.">
        <title>Molecular genetic anatomy of inter- and intraserotype variation in the human bacterial pathogen group A Streptococcus.</title>
        <authorList>
            <person name="Beres S.B."/>
            <person name="Richter E.W."/>
            <person name="Nagiec M.J."/>
            <person name="Sumby P."/>
            <person name="Porcella S.F."/>
            <person name="DeLeo F.R."/>
            <person name="Musser J.M."/>
        </authorList>
    </citation>
    <scope>NUCLEOTIDE SEQUENCE [LARGE SCALE GENOMIC DNA]</scope>
    <source>
        <strain evidence="1 2">MGAS9429</strain>
    </source>
</reference>
<protein>
    <submittedName>
        <fullName evidence="1">Uncharacterized protein</fullName>
    </submittedName>
</protein>
<proteinExistence type="predicted"/>
<evidence type="ECO:0000313" key="1">
    <source>
        <dbReference type="EMBL" id="ABF31364.1"/>
    </source>
</evidence>
<dbReference type="KEGG" id="spk:MGAS9429_Spy0176"/>
<dbReference type="AlphaFoldDB" id="Q1JNN5"/>
<accession>Q1JNN5</accession>
<dbReference type="HOGENOM" id="CLU_214536_0_0_9"/>
<sequence>MTNYGFFDKMIGARTTCHLEALHYDGNSGRSKKLKTVYLDSKEEST</sequence>
<dbReference type="EMBL" id="CP000259">
    <property type="protein sequence ID" value="ABF31364.1"/>
    <property type="molecule type" value="Genomic_DNA"/>
</dbReference>
<dbReference type="Proteomes" id="UP000002433">
    <property type="component" value="Chromosome"/>
</dbReference>
<evidence type="ECO:0000313" key="2">
    <source>
        <dbReference type="Proteomes" id="UP000002433"/>
    </source>
</evidence>
<organism evidence="1 2">
    <name type="scientific">Streptococcus pyogenes serotype M12 (strain MGAS9429)</name>
    <dbReference type="NCBI Taxonomy" id="370551"/>
    <lineage>
        <taxon>Bacteria</taxon>
        <taxon>Bacillati</taxon>
        <taxon>Bacillota</taxon>
        <taxon>Bacilli</taxon>
        <taxon>Lactobacillales</taxon>
        <taxon>Streptococcaceae</taxon>
        <taxon>Streptococcus</taxon>
    </lineage>
</organism>
<name>Q1JNN5_STRPC</name>
<gene>
    <name evidence="1" type="ordered locus">MGAS9429_Spy0176</name>
</gene>